<protein>
    <submittedName>
        <fullName evidence="1">Uncharacterized protein</fullName>
    </submittedName>
</protein>
<evidence type="ECO:0000313" key="1">
    <source>
        <dbReference type="EMBL" id="KAK1120176.1"/>
    </source>
</evidence>
<reference evidence="1" key="1">
    <citation type="submission" date="2021-10" db="EMBL/GenBank/DDBJ databases">
        <title>Melipona bicolor Genome sequencing and assembly.</title>
        <authorList>
            <person name="Araujo N.S."/>
            <person name="Arias M.C."/>
        </authorList>
    </citation>
    <scope>NUCLEOTIDE SEQUENCE</scope>
    <source>
        <strain evidence="1">USP_2M_L1-L4_2017</strain>
        <tissue evidence="1">Whole body</tissue>
    </source>
</reference>
<gene>
    <name evidence="1" type="ORF">K0M31_012547</name>
</gene>
<sequence length="152" mass="18065">MNIITKCYTQIRNRKIIGLPANWLKMHWIKLKMLELYVKQFKCDFNDNSKFNTINIKKSISGRTSSRLVLKNNPNDPKGKTETKERKRDVMNLLKFISPSKHDYYRNLRTNRHDGTSNACDKEDIIMLILSWFKPHYNNNYNSDGITTINFF</sequence>
<dbReference type="EMBL" id="JAHYIQ010000032">
    <property type="protein sequence ID" value="KAK1120176.1"/>
    <property type="molecule type" value="Genomic_DNA"/>
</dbReference>
<accession>A0AA40FJS3</accession>
<dbReference type="Proteomes" id="UP001177670">
    <property type="component" value="Unassembled WGS sequence"/>
</dbReference>
<proteinExistence type="predicted"/>
<evidence type="ECO:0000313" key="2">
    <source>
        <dbReference type="Proteomes" id="UP001177670"/>
    </source>
</evidence>
<organism evidence="1 2">
    <name type="scientific">Melipona bicolor</name>
    <dbReference type="NCBI Taxonomy" id="60889"/>
    <lineage>
        <taxon>Eukaryota</taxon>
        <taxon>Metazoa</taxon>
        <taxon>Ecdysozoa</taxon>
        <taxon>Arthropoda</taxon>
        <taxon>Hexapoda</taxon>
        <taxon>Insecta</taxon>
        <taxon>Pterygota</taxon>
        <taxon>Neoptera</taxon>
        <taxon>Endopterygota</taxon>
        <taxon>Hymenoptera</taxon>
        <taxon>Apocrita</taxon>
        <taxon>Aculeata</taxon>
        <taxon>Apoidea</taxon>
        <taxon>Anthophila</taxon>
        <taxon>Apidae</taxon>
        <taxon>Melipona</taxon>
    </lineage>
</organism>
<comment type="caution">
    <text evidence="1">The sequence shown here is derived from an EMBL/GenBank/DDBJ whole genome shotgun (WGS) entry which is preliminary data.</text>
</comment>
<keyword evidence="2" id="KW-1185">Reference proteome</keyword>
<name>A0AA40FJS3_9HYME</name>
<dbReference type="AlphaFoldDB" id="A0AA40FJS3"/>